<accession>A0A423SA74</accession>
<organism evidence="2 3">
    <name type="scientific">Penaeus vannamei</name>
    <name type="common">Whiteleg shrimp</name>
    <name type="synonym">Litopenaeus vannamei</name>
    <dbReference type="NCBI Taxonomy" id="6689"/>
    <lineage>
        <taxon>Eukaryota</taxon>
        <taxon>Metazoa</taxon>
        <taxon>Ecdysozoa</taxon>
        <taxon>Arthropoda</taxon>
        <taxon>Crustacea</taxon>
        <taxon>Multicrustacea</taxon>
        <taxon>Malacostraca</taxon>
        <taxon>Eumalacostraca</taxon>
        <taxon>Eucarida</taxon>
        <taxon>Decapoda</taxon>
        <taxon>Dendrobranchiata</taxon>
        <taxon>Penaeoidea</taxon>
        <taxon>Penaeidae</taxon>
        <taxon>Penaeus</taxon>
    </lineage>
</organism>
<protein>
    <submittedName>
        <fullName evidence="2">Hedgehog interacting protein-like protein</fullName>
    </submittedName>
</protein>
<name>A0A423SA74_PENVA</name>
<gene>
    <name evidence="2" type="ORF">C7M84_021184</name>
</gene>
<dbReference type="PANTHER" id="PTHR47456:SF4">
    <property type="entry name" value="SWIM-TYPE DOMAIN-CONTAINING PROTEIN"/>
    <property type="match status" value="1"/>
</dbReference>
<evidence type="ECO:0000313" key="3">
    <source>
        <dbReference type="Proteomes" id="UP000283509"/>
    </source>
</evidence>
<dbReference type="InterPro" id="IPR029309">
    <property type="entry name" value="CaRF"/>
</dbReference>
<sequence length="595" mass="68972">MEEVVKVELIENETSARQSGCNFEVLSSIEELNSYIKAQEEATLSKFIVYNKDKTFGNDHYRPGPGQPIGHISWLGDNVPHIRIGRKRYGCHQGRDKQVKAKERYKEQKRKAEEEGQAVTKKRRLYQDSKKLSCPFQFTAIQILKFPEFEVEHGSSPYLKQKTAAVIKSAIKEGEPIEMVMEYHVIIPPKEEHRNHPIEGPIAHLRERVAEEVIDKITELARQGVKKVSEMKPHLERYVENDLGVRDETKTRRRFYPTNKDFQNIMQRAKKRPNQSVVDKESLQELIERWQAESPAQHEASTAIQEALEIIKEWNPNWRPGCFLADFNNEDIMALETVFPDTCVLLSDFHREKAWSEWLCSEGNEVSHIGVAIKNMLNRIAQASTVSLYHEALNTFQSSAIWRDSQEIKDWFSNTWLPNVQRWATAFRSSTHTLLIRMNNGIERQNELLKSSFLDGYKNCSLSNLMTVIVTDFLPKSYKRYVELNRRRSFKYTNSDGELPTFLHELPLDVAQHVMKRWYGNLSSESIHQGSNKSMFLVASEMGSSLHYEVHLGNDVMPPSYVNALHDDEYLEELNEELDDMVRTIRAGVQIITDQ</sequence>
<evidence type="ECO:0000256" key="1">
    <source>
        <dbReference type="SAM" id="MobiDB-lite"/>
    </source>
</evidence>
<reference evidence="2 3" key="2">
    <citation type="submission" date="2019-01" db="EMBL/GenBank/DDBJ databases">
        <title>The decoding of complex shrimp genome reveals the adaptation for benthos swimmer, frequently molting mechanism and breeding impact on genome.</title>
        <authorList>
            <person name="Sun Y."/>
            <person name="Gao Y."/>
            <person name="Yu Y."/>
        </authorList>
    </citation>
    <scope>NUCLEOTIDE SEQUENCE [LARGE SCALE GENOMIC DNA]</scope>
    <source>
        <tissue evidence="2">Muscle</tissue>
    </source>
</reference>
<proteinExistence type="predicted"/>
<dbReference type="Proteomes" id="UP000283509">
    <property type="component" value="Unassembled WGS sequence"/>
</dbReference>
<dbReference type="GO" id="GO:0003700">
    <property type="term" value="F:DNA-binding transcription factor activity"/>
    <property type="evidence" value="ECO:0007669"/>
    <property type="project" value="InterPro"/>
</dbReference>
<dbReference type="AlphaFoldDB" id="A0A423SA74"/>
<keyword evidence="3" id="KW-1185">Reference proteome</keyword>
<dbReference type="Pfam" id="PF15299">
    <property type="entry name" value="ALS2CR8"/>
    <property type="match status" value="1"/>
</dbReference>
<reference evidence="2 3" key="1">
    <citation type="submission" date="2018-04" db="EMBL/GenBank/DDBJ databases">
        <authorList>
            <person name="Zhang X."/>
            <person name="Yuan J."/>
            <person name="Li F."/>
            <person name="Xiang J."/>
        </authorList>
    </citation>
    <scope>NUCLEOTIDE SEQUENCE [LARGE SCALE GENOMIC DNA]</scope>
    <source>
        <tissue evidence="2">Muscle</tissue>
    </source>
</reference>
<evidence type="ECO:0000313" key="2">
    <source>
        <dbReference type="EMBL" id="ROT61087.1"/>
    </source>
</evidence>
<comment type="caution">
    <text evidence="2">The sequence shown here is derived from an EMBL/GenBank/DDBJ whole genome shotgun (WGS) entry which is preliminary data.</text>
</comment>
<feature type="compositionally biased region" description="Basic and acidic residues" evidence="1">
    <location>
        <begin position="98"/>
        <end position="114"/>
    </location>
</feature>
<feature type="region of interest" description="Disordered" evidence="1">
    <location>
        <begin position="98"/>
        <end position="118"/>
    </location>
</feature>
<dbReference type="PANTHER" id="PTHR47456">
    <property type="entry name" value="PHD-TYPE DOMAIN-CONTAINING PROTEIN"/>
    <property type="match status" value="1"/>
</dbReference>
<dbReference type="OrthoDB" id="6332732at2759"/>
<dbReference type="EMBL" id="QCYY01004380">
    <property type="protein sequence ID" value="ROT61087.1"/>
    <property type="molecule type" value="Genomic_DNA"/>
</dbReference>